<dbReference type="GO" id="GO:0005737">
    <property type="term" value="C:cytoplasm"/>
    <property type="evidence" value="ECO:0007669"/>
    <property type="project" value="UniProtKB-SubCell"/>
</dbReference>
<keyword evidence="1 3" id="KW-0963">Cytoplasm</keyword>
<comment type="caution">
    <text evidence="4">The sequence shown here is derived from an EMBL/GenBank/DDBJ whole genome shotgun (WGS) entry which is preliminary data.</text>
</comment>
<name>A0A7Y9TBH9_9BACT</name>
<dbReference type="AlphaFoldDB" id="A0A7Y9TBH9"/>
<gene>
    <name evidence="3" type="primary">fdhD</name>
    <name evidence="4" type="ORF">HDF12_003529</name>
</gene>
<dbReference type="InterPro" id="IPR003786">
    <property type="entry name" value="FdhD"/>
</dbReference>
<dbReference type="PIRSF" id="PIRSF015626">
    <property type="entry name" value="FdhD"/>
    <property type="match status" value="1"/>
</dbReference>
<dbReference type="PANTHER" id="PTHR30592:SF1">
    <property type="entry name" value="SULFUR CARRIER PROTEIN FDHD"/>
    <property type="match status" value="1"/>
</dbReference>
<dbReference type="NCBIfam" id="TIGR00129">
    <property type="entry name" value="fdhD_narQ"/>
    <property type="match status" value="1"/>
</dbReference>
<proteinExistence type="inferred from homology"/>
<dbReference type="NCBIfam" id="NF001943">
    <property type="entry name" value="PRK00724.1-2"/>
    <property type="match status" value="1"/>
</dbReference>
<dbReference type="EMBL" id="JACCCV010000002">
    <property type="protein sequence ID" value="NYF53130.1"/>
    <property type="molecule type" value="Genomic_DNA"/>
</dbReference>
<dbReference type="Gene3D" id="3.10.20.10">
    <property type="match status" value="1"/>
</dbReference>
<dbReference type="Pfam" id="PF02634">
    <property type="entry name" value="FdhD-NarQ"/>
    <property type="match status" value="1"/>
</dbReference>
<dbReference type="GO" id="GO:0016783">
    <property type="term" value="F:sulfurtransferase activity"/>
    <property type="evidence" value="ECO:0007669"/>
    <property type="project" value="InterPro"/>
</dbReference>
<evidence type="ECO:0000313" key="4">
    <source>
        <dbReference type="EMBL" id="NYF53130.1"/>
    </source>
</evidence>
<dbReference type="SUPFAM" id="SSF53927">
    <property type="entry name" value="Cytidine deaminase-like"/>
    <property type="match status" value="1"/>
</dbReference>
<evidence type="ECO:0000256" key="2">
    <source>
        <dbReference type="ARBA" id="ARBA00023150"/>
    </source>
</evidence>
<dbReference type="GO" id="GO:0097163">
    <property type="term" value="F:sulfur carrier activity"/>
    <property type="evidence" value="ECO:0007669"/>
    <property type="project" value="UniProtKB-UniRule"/>
</dbReference>
<accession>A0A7Y9TBH9</accession>
<dbReference type="Gene3D" id="3.40.140.10">
    <property type="entry name" value="Cytidine Deaminase, domain 2"/>
    <property type="match status" value="1"/>
</dbReference>
<comment type="similarity">
    <text evidence="3">Belongs to the FdhD family.</text>
</comment>
<dbReference type="Proteomes" id="UP000534186">
    <property type="component" value="Unassembled WGS sequence"/>
</dbReference>
<dbReference type="InterPro" id="IPR016193">
    <property type="entry name" value="Cytidine_deaminase-like"/>
</dbReference>
<evidence type="ECO:0000256" key="1">
    <source>
        <dbReference type="ARBA" id="ARBA00022490"/>
    </source>
</evidence>
<sequence>MKSSAPISQQNLQANPELSRATHALAIEKVVGFSSHHAQDSLAVEEPLEIQLAHGALDARSVKSISVTMRTPGHDFDLVAGFLMTEGVVRDPNDIDQIVYLANSTELPAANLQMESALPYRPEKNVVRVDLAPDVAVSLANLERNFYTTSSCGICGKASLLALQTVCPPRRKNVFQIEADTLYQLPNRLREAQTLFNQTGGIHGAALFNSAGEFLSVREDVGRHNAVDKLLGAEFLADRTPLRDTLLLLSGRASFELLQKALMGGVAMVASVGAPSSLAVQVAKDFDITLAGFLREGHFNIYNGAHHILGYTSD</sequence>
<reference evidence="4 5" key="1">
    <citation type="submission" date="2020-07" db="EMBL/GenBank/DDBJ databases">
        <title>Genomic Encyclopedia of Type Strains, Phase IV (KMG-V): Genome sequencing to study the core and pangenomes of soil and plant-associated prokaryotes.</title>
        <authorList>
            <person name="Whitman W."/>
        </authorList>
    </citation>
    <scope>NUCLEOTIDE SEQUENCE [LARGE SCALE GENOMIC DNA]</scope>
    <source>
        <strain evidence="4 5">M8UP30</strain>
    </source>
</reference>
<organism evidence="4 5">
    <name type="scientific">Tunturiibacter lichenicola</name>
    <dbReference type="NCBI Taxonomy" id="2051959"/>
    <lineage>
        <taxon>Bacteria</taxon>
        <taxon>Pseudomonadati</taxon>
        <taxon>Acidobacteriota</taxon>
        <taxon>Terriglobia</taxon>
        <taxon>Terriglobales</taxon>
        <taxon>Acidobacteriaceae</taxon>
        <taxon>Tunturiibacter</taxon>
    </lineage>
</organism>
<evidence type="ECO:0000313" key="5">
    <source>
        <dbReference type="Proteomes" id="UP000534186"/>
    </source>
</evidence>
<feature type="active site" description="Cysteine persulfide intermediate" evidence="3">
    <location>
        <position position="152"/>
    </location>
</feature>
<comment type="caution">
    <text evidence="3">Lacks conserved residue(s) required for the propagation of feature annotation.</text>
</comment>
<dbReference type="GO" id="GO:0006777">
    <property type="term" value="P:Mo-molybdopterin cofactor biosynthetic process"/>
    <property type="evidence" value="ECO:0007669"/>
    <property type="project" value="UniProtKB-UniRule"/>
</dbReference>
<dbReference type="PANTHER" id="PTHR30592">
    <property type="entry name" value="FORMATE DEHYDROGENASE"/>
    <property type="match status" value="1"/>
</dbReference>
<dbReference type="HAMAP" id="MF_00187">
    <property type="entry name" value="FdhD"/>
    <property type="match status" value="1"/>
</dbReference>
<evidence type="ECO:0000256" key="3">
    <source>
        <dbReference type="HAMAP-Rule" id="MF_00187"/>
    </source>
</evidence>
<comment type="subcellular location">
    <subcellularLocation>
        <location evidence="3">Cytoplasm</location>
    </subcellularLocation>
</comment>
<protein>
    <recommendedName>
        <fullName evidence="3">Sulfur carrier protein FdhD</fullName>
    </recommendedName>
</protein>
<comment type="function">
    <text evidence="3">Required for formate dehydrogenase (FDH) activity. Acts as a sulfur carrier protein that transfers sulfur from IscS to the molybdenum cofactor prior to its insertion into FDH.</text>
</comment>
<keyword evidence="2 3" id="KW-0501">Molybdenum cofactor biosynthesis</keyword>